<dbReference type="FunFam" id="1.25.40.10:FF:000351">
    <property type="entry name" value="Pentatricopeptide repeat-containing protein"/>
    <property type="match status" value="1"/>
</dbReference>
<reference evidence="3" key="1">
    <citation type="submission" date="2021-01" db="EMBL/GenBank/DDBJ databases">
        <title>Adiantum capillus-veneris genome.</title>
        <authorList>
            <person name="Fang Y."/>
            <person name="Liao Q."/>
        </authorList>
    </citation>
    <scope>NUCLEOTIDE SEQUENCE</scope>
    <source>
        <strain evidence="3">H3</strain>
        <tissue evidence="3">Leaf</tissue>
    </source>
</reference>
<dbReference type="FunFam" id="1.25.40.10:FF:000344">
    <property type="entry name" value="Pentatricopeptide repeat-containing protein"/>
    <property type="match status" value="1"/>
</dbReference>
<protein>
    <recommendedName>
        <fullName evidence="5">Pentatricopeptide repeat-containing protein</fullName>
    </recommendedName>
</protein>
<dbReference type="Gene3D" id="1.25.40.10">
    <property type="entry name" value="Tetratricopeptide repeat domain"/>
    <property type="match status" value="6"/>
</dbReference>
<dbReference type="FunFam" id="1.25.40.10:FF:000381">
    <property type="entry name" value="Pentatricopeptide repeat-containing protein"/>
    <property type="match status" value="1"/>
</dbReference>
<accession>A0A9D4U372</accession>
<dbReference type="PROSITE" id="PS51375">
    <property type="entry name" value="PPR"/>
    <property type="match status" value="6"/>
</dbReference>
<feature type="repeat" description="PPR" evidence="2">
    <location>
        <begin position="494"/>
        <end position="528"/>
    </location>
</feature>
<dbReference type="FunFam" id="1.25.40.10:FF:000285">
    <property type="entry name" value="Pentatricopeptide repeat-containing protein, chloroplastic"/>
    <property type="match status" value="1"/>
</dbReference>
<dbReference type="InterPro" id="IPR002885">
    <property type="entry name" value="PPR_rpt"/>
</dbReference>
<dbReference type="Pfam" id="PF13041">
    <property type="entry name" value="PPR_2"/>
    <property type="match status" value="5"/>
</dbReference>
<feature type="repeat" description="PPR" evidence="2">
    <location>
        <begin position="393"/>
        <end position="427"/>
    </location>
</feature>
<gene>
    <name evidence="3" type="ORF">GOP47_0025033</name>
</gene>
<organism evidence="3 4">
    <name type="scientific">Adiantum capillus-veneris</name>
    <name type="common">Maidenhair fern</name>
    <dbReference type="NCBI Taxonomy" id="13818"/>
    <lineage>
        <taxon>Eukaryota</taxon>
        <taxon>Viridiplantae</taxon>
        <taxon>Streptophyta</taxon>
        <taxon>Embryophyta</taxon>
        <taxon>Tracheophyta</taxon>
        <taxon>Polypodiopsida</taxon>
        <taxon>Polypodiidae</taxon>
        <taxon>Polypodiales</taxon>
        <taxon>Pteridineae</taxon>
        <taxon>Pteridaceae</taxon>
        <taxon>Vittarioideae</taxon>
        <taxon>Adiantum</taxon>
    </lineage>
</organism>
<proteinExistence type="predicted"/>
<dbReference type="GO" id="GO:0048731">
    <property type="term" value="P:system development"/>
    <property type="evidence" value="ECO:0007669"/>
    <property type="project" value="UniProtKB-ARBA"/>
</dbReference>
<sequence>MGYIAAWEAGRLDEAITRLEQVCIIPPIEVVLRILQKCRESKSPVLAKRLLMYFRNNGLQDHALVGNRLVPALVDCGNILEAEFTFKGLAHKNEHSWTSLILWHARGGHLQHAFDLYQKMQENGIHPSSFTLVALLKSCANSRDITGGRQMHVDVVQKGFDTDTFVGNTLIDMYVKCKLTAEAWEVLNGIVTRDVVLWTSMIAGFAECGLACEAIKCFKQMQQEGISPNAFTFSSVLKACIDVDNVYDLHEDILFKGFERDSHVGKSLIAMYVKYYKLVEAQKVFDTLSVHDVVSWTALLSGYAEYGDDQEAVEWFKQMRVHGIPPDSFTFSSVLKACTNLGALEKGLEIHREIIQEGYETDPIIGSTLVSMYAFCDSLQEAQEVFKELPARCVVSWNALIGGFAEHGPVQEALKCMQIMQKEGIFPDAFTFSQLMKVSGALGTRSRGQDLHMETVYRGYEIEDFVGRSLVGMYTKLGLLEDAQEVFDQLYVQDVVSWTTLITGYTEHGLAKEALKCFDHMQKLGILTDGLTLACVLKACRIVGASNKGYQLHQEALKKGLETDPFVGTSLLDMYVKGGSPAEVHVMVSKLLTRDIISWNALISGFGIHEGHWAVQCFENMLCIGVRPDSVTFACVITACSHASLVLKGEEFFRMMIEDYSLSPTVEHYTCMIDLLARTGLLHEALKYLESMDPPPDTQTLRAFLNACKTYGGVELASTCLGQLVQINPDFASFNSCIAEDYEDGCIQEMRECRDLS</sequence>
<evidence type="ECO:0000313" key="3">
    <source>
        <dbReference type="EMBL" id="KAI5060613.1"/>
    </source>
</evidence>
<dbReference type="GO" id="GO:0003723">
    <property type="term" value="F:RNA binding"/>
    <property type="evidence" value="ECO:0007669"/>
    <property type="project" value="InterPro"/>
</dbReference>
<dbReference type="OrthoDB" id="185373at2759"/>
<evidence type="ECO:0008006" key="5">
    <source>
        <dbReference type="Google" id="ProtNLM"/>
    </source>
</evidence>
<dbReference type="EMBL" id="JABFUD020000024">
    <property type="protein sequence ID" value="KAI5060613.1"/>
    <property type="molecule type" value="Genomic_DNA"/>
</dbReference>
<feature type="repeat" description="PPR" evidence="2">
    <location>
        <begin position="292"/>
        <end position="326"/>
    </location>
</feature>
<feature type="repeat" description="PPR" evidence="2">
    <location>
        <begin position="194"/>
        <end position="228"/>
    </location>
</feature>
<dbReference type="Pfam" id="PF01535">
    <property type="entry name" value="PPR"/>
    <property type="match status" value="4"/>
</dbReference>
<evidence type="ECO:0000256" key="1">
    <source>
        <dbReference type="ARBA" id="ARBA00022737"/>
    </source>
</evidence>
<dbReference type="InterPro" id="IPR046960">
    <property type="entry name" value="PPR_At4g14850-like_plant"/>
</dbReference>
<evidence type="ECO:0000256" key="2">
    <source>
        <dbReference type="PROSITE-ProRule" id="PRU00708"/>
    </source>
</evidence>
<keyword evidence="4" id="KW-1185">Reference proteome</keyword>
<dbReference type="InterPro" id="IPR011990">
    <property type="entry name" value="TPR-like_helical_dom_sf"/>
</dbReference>
<comment type="caution">
    <text evidence="3">The sequence shown here is derived from an EMBL/GenBank/DDBJ whole genome shotgun (WGS) entry which is preliminary data.</text>
</comment>
<dbReference type="PANTHER" id="PTHR24015">
    <property type="entry name" value="OS07G0578800 PROTEIN-RELATED"/>
    <property type="match status" value="1"/>
</dbReference>
<dbReference type="NCBIfam" id="TIGR00756">
    <property type="entry name" value="PPR"/>
    <property type="match status" value="5"/>
</dbReference>
<dbReference type="PANTHER" id="PTHR24015:SF548">
    <property type="entry name" value="OS08G0340900 PROTEIN"/>
    <property type="match status" value="1"/>
</dbReference>
<name>A0A9D4U372_ADICA</name>
<dbReference type="FunFam" id="1.25.40.10:FF:000158">
    <property type="entry name" value="pentatricopeptide repeat-containing protein At2g33680"/>
    <property type="match status" value="1"/>
</dbReference>
<dbReference type="SUPFAM" id="SSF48452">
    <property type="entry name" value="TPR-like"/>
    <property type="match status" value="1"/>
</dbReference>
<dbReference type="AlphaFoldDB" id="A0A9D4U372"/>
<dbReference type="Proteomes" id="UP000886520">
    <property type="component" value="Chromosome 24"/>
</dbReference>
<feature type="repeat" description="PPR" evidence="2">
    <location>
        <begin position="327"/>
        <end position="361"/>
    </location>
</feature>
<dbReference type="GO" id="GO:0009451">
    <property type="term" value="P:RNA modification"/>
    <property type="evidence" value="ECO:0007669"/>
    <property type="project" value="InterPro"/>
</dbReference>
<keyword evidence="1" id="KW-0677">Repeat</keyword>
<feature type="repeat" description="PPR" evidence="2">
    <location>
        <begin position="93"/>
        <end position="127"/>
    </location>
</feature>
<evidence type="ECO:0000313" key="4">
    <source>
        <dbReference type="Proteomes" id="UP000886520"/>
    </source>
</evidence>